<dbReference type="NCBIfam" id="TIGR00482">
    <property type="entry name" value="nicotinate (nicotinamide) nucleotide adenylyltransferase"/>
    <property type="match status" value="1"/>
</dbReference>
<dbReference type="RefSeq" id="WP_153248270.1">
    <property type="nucleotide sequence ID" value="NZ_CP044205.1"/>
</dbReference>
<comment type="pathway">
    <text evidence="2 11">Cofactor biosynthesis; NAD(+) biosynthesis; deamido-NAD(+) from nicotinate D-ribonucleotide: step 1/1.</text>
</comment>
<evidence type="ECO:0000256" key="1">
    <source>
        <dbReference type="ARBA" id="ARBA00002324"/>
    </source>
</evidence>
<evidence type="ECO:0000256" key="2">
    <source>
        <dbReference type="ARBA" id="ARBA00005019"/>
    </source>
</evidence>
<proteinExistence type="inferred from homology"/>
<dbReference type="UniPathway" id="UPA00253">
    <property type="reaction ID" value="UER00332"/>
</dbReference>
<evidence type="ECO:0000256" key="11">
    <source>
        <dbReference type="HAMAP-Rule" id="MF_00244"/>
    </source>
</evidence>
<keyword evidence="14" id="KW-1185">Reference proteome</keyword>
<dbReference type="Pfam" id="PF01467">
    <property type="entry name" value="CTP_transf_like"/>
    <property type="match status" value="1"/>
</dbReference>
<gene>
    <name evidence="11 13" type="primary">nadD</name>
    <name evidence="13" type="ORF">F6R98_06325</name>
</gene>
<evidence type="ECO:0000256" key="7">
    <source>
        <dbReference type="ARBA" id="ARBA00022741"/>
    </source>
</evidence>
<dbReference type="KEGG" id="mmob:F6R98_06325"/>
<dbReference type="InParanoid" id="A0A5Q0BJF7"/>
<dbReference type="InterPro" id="IPR004821">
    <property type="entry name" value="Cyt_trans-like"/>
</dbReference>
<evidence type="ECO:0000256" key="10">
    <source>
        <dbReference type="ARBA" id="ARBA00048721"/>
    </source>
</evidence>
<evidence type="ECO:0000256" key="3">
    <source>
        <dbReference type="ARBA" id="ARBA00009014"/>
    </source>
</evidence>
<dbReference type="GO" id="GO:0009435">
    <property type="term" value="P:NAD+ biosynthetic process"/>
    <property type="evidence" value="ECO:0007669"/>
    <property type="project" value="UniProtKB-UniRule"/>
</dbReference>
<keyword evidence="7 11" id="KW-0547">Nucleotide-binding</keyword>
<organism evidence="13 14">
    <name type="scientific">Candidatus Methylospira mobilis</name>
    <dbReference type="NCBI Taxonomy" id="1808979"/>
    <lineage>
        <taxon>Bacteria</taxon>
        <taxon>Pseudomonadati</taxon>
        <taxon>Pseudomonadota</taxon>
        <taxon>Gammaproteobacteria</taxon>
        <taxon>Methylococcales</taxon>
        <taxon>Methylococcaceae</taxon>
        <taxon>Candidatus Methylospira</taxon>
    </lineage>
</organism>
<dbReference type="Proteomes" id="UP000325755">
    <property type="component" value="Chromosome"/>
</dbReference>
<evidence type="ECO:0000313" key="13">
    <source>
        <dbReference type="EMBL" id="QFY42288.1"/>
    </source>
</evidence>
<name>A0A5Q0BJF7_9GAMM</name>
<sequence length="213" mass="23821">MIGIYGGTFDPVHHGHLRTAFEVFEALNLSELRFMPCGDIPAHRNRTVATAQQRLAMIELAIRENLGGYPIRTDAREVLRSGPSYMIDSLQSLRKESGGDRPLCLIVGQDAFSGFTSWQRWEQIFDYAHIIVMTRARAVLTMNEALAARVQSTSTDLPADLRSQAAGLVYFIPVIQIDISASRIRKLAGAGRGICFLTPKPVIDFIDQQRIYR</sequence>
<comment type="similarity">
    <text evidence="3 11">Belongs to the NadD family.</text>
</comment>
<keyword evidence="6 11" id="KW-0548">Nucleotidyltransferase</keyword>
<keyword evidence="9 11" id="KW-0520">NAD</keyword>
<evidence type="ECO:0000256" key="5">
    <source>
        <dbReference type="ARBA" id="ARBA00022679"/>
    </source>
</evidence>
<dbReference type="PANTHER" id="PTHR39321">
    <property type="entry name" value="NICOTINATE-NUCLEOTIDE ADENYLYLTRANSFERASE-RELATED"/>
    <property type="match status" value="1"/>
</dbReference>
<dbReference type="InterPro" id="IPR014729">
    <property type="entry name" value="Rossmann-like_a/b/a_fold"/>
</dbReference>
<feature type="domain" description="Cytidyltransferase-like" evidence="12">
    <location>
        <begin position="4"/>
        <end position="186"/>
    </location>
</feature>
<evidence type="ECO:0000256" key="6">
    <source>
        <dbReference type="ARBA" id="ARBA00022695"/>
    </source>
</evidence>
<dbReference type="NCBIfam" id="NF000839">
    <property type="entry name" value="PRK00071.1-1"/>
    <property type="match status" value="1"/>
</dbReference>
<evidence type="ECO:0000256" key="4">
    <source>
        <dbReference type="ARBA" id="ARBA00022642"/>
    </source>
</evidence>
<dbReference type="FunCoup" id="A0A5Q0BJF7">
    <property type="interactions" value="337"/>
</dbReference>
<keyword evidence="5 11" id="KW-0808">Transferase</keyword>
<keyword evidence="8 11" id="KW-0067">ATP-binding</keyword>
<dbReference type="NCBIfam" id="TIGR00125">
    <property type="entry name" value="cyt_tran_rel"/>
    <property type="match status" value="1"/>
</dbReference>
<dbReference type="GO" id="GO:0005524">
    <property type="term" value="F:ATP binding"/>
    <property type="evidence" value="ECO:0007669"/>
    <property type="project" value="UniProtKB-KW"/>
</dbReference>
<dbReference type="CDD" id="cd02165">
    <property type="entry name" value="NMNAT"/>
    <property type="match status" value="1"/>
</dbReference>
<evidence type="ECO:0000256" key="8">
    <source>
        <dbReference type="ARBA" id="ARBA00022840"/>
    </source>
</evidence>
<dbReference type="Gene3D" id="3.40.50.620">
    <property type="entry name" value="HUPs"/>
    <property type="match status" value="1"/>
</dbReference>
<evidence type="ECO:0000259" key="12">
    <source>
        <dbReference type="Pfam" id="PF01467"/>
    </source>
</evidence>
<dbReference type="AlphaFoldDB" id="A0A5Q0BJF7"/>
<dbReference type="InterPro" id="IPR005248">
    <property type="entry name" value="NadD/NMNAT"/>
</dbReference>
<keyword evidence="4 11" id="KW-0662">Pyridine nucleotide biosynthesis</keyword>
<dbReference type="GO" id="GO:0004515">
    <property type="term" value="F:nicotinate-nucleotide adenylyltransferase activity"/>
    <property type="evidence" value="ECO:0007669"/>
    <property type="project" value="UniProtKB-UniRule"/>
</dbReference>
<comment type="function">
    <text evidence="1 11">Catalyzes the reversible adenylation of nicotinate mononucleotide (NaMN) to nicotinic acid adenine dinucleotide (NaAD).</text>
</comment>
<dbReference type="OrthoDB" id="5295945at2"/>
<reference evidence="13 14" key="1">
    <citation type="submission" date="2019-09" db="EMBL/GenBank/DDBJ databases">
        <title>Ecophysiology of the spiral-shaped methanotroph Methylospira mobilis as revealed by the complete genome sequence.</title>
        <authorList>
            <person name="Oshkin I.Y."/>
            <person name="Dedysh S.N."/>
            <person name="Miroshnikov K."/>
            <person name="Danilova O.V."/>
            <person name="Hakobyan A."/>
            <person name="Liesack W."/>
        </authorList>
    </citation>
    <scope>NUCLEOTIDE SEQUENCE [LARGE SCALE GENOMIC DNA]</scope>
    <source>
        <strain evidence="13 14">Shm1</strain>
    </source>
</reference>
<dbReference type="EMBL" id="CP044205">
    <property type="protein sequence ID" value="QFY42288.1"/>
    <property type="molecule type" value="Genomic_DNA"/>
</dbReference>
<dbReference type="PANTHER" id="PTHR39321:SF3">
    <property type="entry name" value="PHOSPHOPANTETHEINE ADENYLYLTRANSFERASE"/>
    <property type="match status" value="1"/>
</dbReference>
<protein>
    <recommendedName>
        <fullName evidence="11">Probable nicotinate-nucleotide adenylyltransferase</fullName>
        <ecNumber evidence="11">2.7.7.18</ecNumber>
    </recommendedName>
    <alternativeName>
        <fullName evidence="11">Deamido-NAD(+) diphosphorylase</fullName>
    </alternativeName>
    <alternativeName>
        <fullName evidence="11">Deamido-NAD(+) pyrophosphorylase</fullName>
    </alternativeName>
    <alternativeName>
        <fullName evidence="11">Nicotinate mononucleotide adenylyltransferase</fullName>
        <shortName evidence="11">NaMN adenylyltransferase</shortName>
    </alternativeName>
</protein>
<accession>A0A5Q0BJF7</accession>
<comment type="catalytic activity">
    <reaction evidence="10 11">
        <text>nicotinate beta-D-ribonucleotide + ATP + H(+) = deamido-NAD(+) + diphosphate</text>
        <dbReference type="Rhea" id="RHEA:22860"/>
        <dbReference type="ChEBI" id="CHEBI:15378"/>
        <dbReference type="ChEBI" id="CHEBI:30616"/>
        <dbReference type="ChEBI" id="CHEBI:33019"/>
        <dbReference type="ChEBI" id="CHEBI:57502"/>
        <dbReference type="ChEBI" id="CHEBI:58437"/>
        <dbReference type="EC" id="2.7.7.18"/>
    </reaction>
</comment>
<dbReference type="EC" id="2.7.7.18" evidence="11"/>
<dbReference type="SUPFAM" id="SSF52374">
    <property type="entry name" value="Nucleotidylyl transferase"/>
    <property type="match status" value="1"/>
</dbReference>
<evidence type="ECO:0000256" key="9">
    <source>
        <dbReference type="ARBA" id="ARBA00023027"/>
    </source>
</evidence>
<evidence type="ECO:0000313" key="14">
    <source>
        <dbReference type="Proteomes" id="UP000325755"/>
    </source>
</evidence>
<dbReference type="HAMAP" id="MF_00244">
    <property type="entry name" value="NaMN_adenylyltr"/>
    <property type="match status" value="1"/>
</dbReference>